<feature type="transmembrane region" description="Helical" evidence="1">
    <location>
        <begin position="77"/>
        <end position="99"/>
    </location>
</feature>
<feature type="transmembrane region" description="Helical" evidence="1">
    <location>
        <begin position="40"/>
        <end position="65"/>
    </location>
</feature>
<proteinExistence type="predicted"/>
<feature type="transmembrane region" description="Helical" evidence="1">
    <location>
        <begin position="5"/>
        <end position="28"/>
    </location>
</feature>
<keyword evidence="1" id="KW-1133">Transmembrane helix</keyword>
<accession>A0ABS2H5C0</accession>
<evidence type="ECO:0000313" key="2">
    <source>
        <dbReference type="EMBL" id="MBM6996003.1"/>
    </source>
</evidence>
<dbReference type="RefSeq" id="WP_155606220.1">
    <property type="nucleotide sequence ID" value="NZ_JADCNN020000007.1"/>
</dbReference>
<comment type="caution">
    <text evidence="2">The sequence shown here is derived from an EMBL/GenBank/DDBJ whole genome shotgun (WGS) entry which is preliminary data.</text>
</comment>
<evidence type="ECO:0000256" key="1">
    <source>
        <dbReference type="SAM" id="Phobius"/>
    </source>
</evidence>
<keyword evidence="1" id="KW-0472">Membrane</keyword>
<evidence type="ECO:0000313" key="3">
    <source>
        <dbReference type="Proteomes" id="UP001516620"/>
    </source>
</evidence>
<keyword evidence="1" id="KW-0812">Transmembrane</keyword>
<reference evidence="2 3" key="1">
    <citation type="submission" date="2021-01" db="EMBL/GenBank/DDBJ databases">
        <title>Paenibacillus sp.nov. isolated from the rhizosphere soil of tomato plant.</title>
        <authorList>
            <person name="Thin K.K."/>
            <person name="Zhang X."/>
            <person name="He S."/>
        </authorList>
    </citation>
    <scope>NUCLEOTIDE SEQUENCE [LARGE SCALE GENOMIC DNA]</scope>
    <source>
        <strain evidence="2 3">DXFW5</strain>
    </source>
</reference>
<protein>
    <submittedName>
        <fullName evidence="2">Uncharacterized protein</fullName>
    </submittedName>
</protein>
<name>A0ABS2H5C0_9BACL</name>
<organism evidence="2 3">
    <name type="scientific">Paenibacillus rhizolycopersici</name>
    <dbReference type="NCBI Taxonomy" id="2780073"/>
    <lineage>
        <taxon>Bacteria</taxon>
        <taxon>Bacillati</taxon>
        <taxon>Bacillota</taxon>
        <taxon>Bacilli</taxon>
        <taxon>Bacillales</taxon>
        <taxon>Paenibacillaceae</taxon>
        <taxon>Paenibacillus</taxon>
    </lineage>
</organism>
<keyword evidence="3" id="KW-1185">Reference proteome</keyword>
<gene>
    <name evidence="2" type="ORF">IM700_010135</name>
</gene>
<sequence>MKTIFLVFGILGSLILPIIIVLLFFVIFSGFYNKGFLTGLGQLMVCGFMMLLNSTIILNMLLIYCEGLIESKEYKTLRKAIIFTILISVAIQTILSILIENPFRDPSSGMFL</sequence>
<dbReference type="EMBL" id="JADCNN020000007">
    <property type="protein sequence ID" value="MBM6996003.1"/>
    <property type="molecule type" value="Genomic_DNA"/>
</dbReference>
<dbReference type="Proteomes" id="UP001516620">
    <property type="component" value="Unassembled WGS sequence"/>
</dbReference>